<dbReference type="InterPro" id="IPR022038">
    <property type="entry name" value="Ig-like_bact"/>
</dbReference>
<dbReference type="RefSeq" id="WP_207111453.1">
    <property type="nucleotide sequence ID" value="NZ_JAFLWD010000008.1"/>
</dbReference>
<dbReference type="Pfam" id="PF07523">
    <property type="entry name" value="Big_3"/>
    <property type="match status" value="4"/>
</dbReference>
<evidence type="ECO:0000256" key="3">
    <source>
        <dbReference type="ARBA" id="ARBA00022729"/>
    </source>
</evidence>
<feature type="compositionally biased region" description="Low complexity" evidence="5">
    <location>
        <begin position="41"/>
        <end position="51"/>
    </location>
</feature>
<evidence type="ECO:0000256" key="6">
    <source>
        <dbReference type="SAM" id="Phobius"/>
    </source>
</evidence>
<dbReference type="NCBIfam" id="TIGR02167">
    <property type="entry name" value="Liste_lipo_26"/>
    <property type="match status" value="7"/>
</dbReference>
<proteinExistence type="predicted"/>
<dbReference type="InterPro" id="IPR032675">
    <property type="entry name" value="LRR_dom_sf"/>
</dbReference>
<keyword evidence="3 7" id="KW-0732">Signal</keyword>
<comment type="caution">
    <text evidence="10">The sequence shown here is derived from an EMBL/GenBank/DDBJ whole genome shotgun (WGS) entry which is preliminary data.</text>
</comment>
<dbReference type="Proteomes" id="UP000664632">
    <property type="component" value="Unassembled WGS sequence"/>
</dbReference>
<name>A0ABS3GVS2_9ENTE</name>
<organism evidence="10 11">
    <name type="scientific">Candidatus Enterococcus ikei</name>
    <dbReference type="NCBI Taxonomy" id="2815326"/>
    <lineage>
        <taxon>Bacteria</taxon>
        <taxon>Bacillati</taxon>
        <taxon>Bacillota</taxon>
        <taxon>Bacilli</taxon>
        <taxon>Lactobacillales</taxon>
        <taxon>Enterococcaceae</taxon>
        <taxon>Enterococcus</taxon>
    </lineage>
</organism>
<sequence length="814" mass="90636">MKKINICFLSILLASYICPVLTSAEMMVVENSDNIDRTAETESSSVTSSDVNEAITTSQYTTDETDNSVTGSEVFTEPIMENEEENERSSKAVLVSGTFGTSKWELDSTGTLHIASGEFANTQNRSPWTQFKNQINKIIFDGPVKAASNSSHLFSDLNHVTEIMNLGELDTSGVKFMRDMFANAGSLVVLDLSNFDTSQVQEMGFMFSYTTSLVSLNVSSFNTSKVTSMRSMFYGTKNLSNLDITNFDTGLVEDMSGMFSGSNVRSLDVSNFNTSAATDMSGMFSGLDLNNLDLSGFDTTQVTNMNAMFRWSKLNNLDISKFNTSSVKELDNMFNGSQIENLDLSNFDISQARNINNMFSASLISSLDLSSFNTSQVVYMYEMFDNMKRLKHIKLGELFQFKDEVKLPMPSATAPYYGKWQRDHKGPVYTSDELAEQYDGSTMSGNYYWAEKLPTLEVKDSMIYVGEDWNPEDNFISATDEDGNILPFDPSMTDDVVNTNVPGSYEVTYTNKSISKTITVTVKENKQTLEVKDSIVYIGETWEAKDNFISATDIDGEIIEFDPSMTKDTVNPKVPGVYHVTYKNGSISKTVTVTVKENKESIQAKDSFIYVGDDWNGQDNFVSANDKDGMSIPFNESMIIGIVNTQVPGRYPITYAYANSVKAIVVTVKENKESIHVKSSAIKVGDKWNPEDNFDGATDKAGAFVEFKDIKVTGVVDTSKVGEYEIIYSYGKISKKIIVFVEGNNYEKNTEIDNHKDNVLGSGGINIKVKNTEKNKEQQVLPKTGEKDQVFLLFLGLFLSFTSIIIVKIRKNKI</sequence>
<keyword evidence="2" id="KW-0964">Secreted</keyword>
<dbReference type="Gene3D" id="2.60.40.10">
    <property type="entry name" value="Immunoglobulins"/>
    <property type="match status" value="4"/>
</dbReference>
<feature type="compositionally biased region" description="Polar residues" evidence="5">
    <location>
        <begin position="54"/>
        <end position="69"/>
    </location>
</feature>
<evidence type="ECO:0000256" key="4">
    <source>
        <dbReference type="ARBA" id="ARBA00023088"/>
    </source>
</evidence>
<evidence type="ECO:0000256" key="1">
    <source>
        <dbReference type="ARBA" id="ARBA00022512"/>
    </source>
</evidence>
<evidence type="ECO:0000313" key="11">
    <source>
        <dbReference type="Proteomes" id="UP000664632"/>
    </source>
</evidence>
<dbReference type="InterPro" id="IPR013783">
    <property type="entry name" value="Ig-like_fold"/>
</dbReference>
<feature type="domain" description="Ig-like" evidence="9">
    <location>
        <begin position="530"/>
        <end position="595"/>
    </location>
</feature>
<feature type="signal peptide" evidence="7">
    <location>
        <begin position="1"/>
        <end position="24"/>
    </location>
</feature>
<dbReference type="InterPro" id="IPR011889">
    <property type="entry name" value="Liste_lipo_26"/>
</dbReference>
<evidence type="ECO:0000313" key="10">
    <source>
        <dbReference type="EMBL" id="MBO0439354.1"/>
    </source>
</evidence>
<dbReference type="InterPro" id="IPR019931">
    <property type="entry name" value="LPXTG_anchor"/>
</dbReference>
<keyword evidence="4" id="KW-0572">Peptidoglycan-anchor</keyword>
<evidence type="ECO:0000259" key="8">
    <source>
        <dbReference type="Pfam" id="PF00746"/>
    </source>
</evidence>
<evidence type="ECO:0000256" key="2">
    <source>
        <dbReference type="ARBA" id="ARBA00022525"/>
    </source>
</evidence>
<feature type="domain" description="Ig-like" evidence="9">
    <location>
        <begin position="602"/>
        <end position="668"/>
    </location>
</feature>
<reference evidence="10 11" key="1">
    <citation type="submission" date="2021-03" db="EMBL/GenBank/DDBJ databases">
        <title>Enterococcal diversity collection.</title>
        <authorList>
            <person name="Gilmore M.S."/>
            <person name="Schwartzman J."/>
            <person name="Van Tyne D."/>
            <person name="Martin M."/>
            <person name="Earl A.M."/>
            <person name="Manson A.L."/>
            <person name="Straub T."/>
            <person name="Salamzade R."/>
            <person name="Saavedra J."/>
            <person name="Lebreton F."/>
            <person name="Prichula J."/>
            <person name="Schaufler K."/>
            <person name="Gaca A."/>
            <person name="Sgardioli B."/>
            <person name="Wagenaar J."/>
            <person name="Strong T."/>
        </authorList>
    </citation>
    <scope>NUCLEOTIDE SEQUENCE [LARGE SCALE GENOMIC DNA]</scope>
    <source>
        <strain evidence="10 11">DIV0869a</strain>
    </source>
</reference>
<feature type="domain" description="Gram-positive cocci surface proteins LPxTG" evidence="8">
    <location>
        <begin position="774"/>
        <end position="812"/>
    </location>
</feature>
<keyword evidence="11" id="KW-1185">Reference proteome</keyword>
<protein>
    <submittedName>
        <fullName evidence="10">Bacterial Ig-like domain-containing protein</fullName>
    </submittedName>
</protein>
<dbReference type="InterPro" id="IPR005046">
    <property type="entry name" value="DUF285"/>
</dbReference>
<feature type="region of interest" description="Disordered" evidence="5">
    <location>
        <begin position="39"/>
        <end position="69"/>
    </location>
</feature>
<evidence type="ECO:0000256" key="7">
    <source>
        <dbReference type="SAM" id="SignalP"/>
    </source>
</evidence>
<dbReference type="SUPFAM" id="SSF52058">
    <property type="entry name" value="L domain-like"/>
    <property type="match status" value="1"/>
</dbReference>
<evidence type="ECO:0000259" key="9">
    <source>
        <dbReference type="Pfam" id="PF07523"/>
    </source>
</evidence>
<accession>A0ABS3GVS2</accession>
<feature type="domain" description="Ig-like" evidence="9">
    <location>
        <begin position="677"/>
        <end position="741"/>
    </location>
</feature>
<gene>
    <name evidence="10" type="ORF">JZO69_03200</name>
</gene>
<dbReference type="NCBIfam" id="TIGR01167">
    <property type="entry name" value="LPXTG_anchor"/>
    <property type="match status" value="1"/>
</dbReference>
<dbReference type="Pfam" id="PF00746">
    <property type="entry name" value="Gram_pos_anchor"/>
    <property type="match status" value="1"/>
</dbReference>
<keyword evidence="6" id="KW-0812">Transmembrane</keyword>
<keyword evidence="1" id="KW-0134">Cell wall</keyword>
<keyword evidence="6" id="KW-0472">Membrane</keyword>
<feature type="chain" id="PRO_5046149367" evidence="7">
    <location>
        <begin position="25"/>
        <end position="814"/>
    </location>
</feature>
<feature type="transmembrane region" description="Helical" evidence="6">
    <location>
        <begin position="790"/>
        <end position="809"/>
    </location>
</feature>
<feature type="domain" description="Ig-like" evidence="9">
    <location>
        <begin position="457"/>
        <end position="522"/>
    </location>
</feature>
<dbReference type="EMBL" id="JAFLWD010000008">
    <property type="protein sequence ID" value="MBO0439354.1"/>
    <property type="molecule type" value="Genomic_DNA"/>
</dbReference>
<keyword evidence="6" id="KW-1133">Transmembrane helix</keyword>
<evidence type="ECO:0000256" key="5">
    <source>
        <dbReference type="SAM" id="MobiDB-lite"/>
    </source>
</evidence>
<dbReference type="Pfam" id="PF03382">
    <property type="entry name" value="DUF285"/>
    <property type="match status" value="1"/>
</dbReference>
<dbReference type="Gene3D" id="3.80.10.10">
    <property type="entry name" value="Ribonuclease Inhibitor"/>
    <property type="match status" value="1"/>
</dbReference>